<keyword evidence="2" id="KW-0677">Repeat</keyword>
<dbReference type="PANTHER" id="PTHR19848">
    <property type="entry name" value="WD40 REPEAT PROTEIN"/>
    <property type="match status" value="1"/>
</dbReference>
<dbReference type="InterPro" id="IPR011990">
    <property type="entry name" value="TPR-like_helical_dom_sf"/>
</dbReference>
<evidence type="ECO:0000256" key="3">
    <source>
        <dbReference type="PROSITE-ProRule" id="PRU00221"/>
    </source>
</evidence>
<feature type="repeat" description="WD" evidence="3">
    <location>
        <begin position="602"/>
        <end position="633"/>
    </location>
</feature>
<dbReference type="EMBL" id="CP151506">
    <property type="protein sequence ID" value="WZN62858.1"/>
    <property type="molecule type" value="Genomic_DNA"/>
</dbReference>
<dbReference type="SMART" id="SM00028">
    <property type="entry name" value="TPR"/>
    <property type="match status" value="3"/>
</dbReference>
<feature type="repeat" description="WD" evidence="3">
    <location>
        <begin position="348"/>
        <end position="389"/>
    </location>
</feature>
<dbReference type="InterPro" id="IPR019734">
    <property type="entry name" value="TPR_rpt"/>
</dbReference>
<gene>
    <name evidence="5" type="ORF">HKI87_06g44020</name>
</gene>
<evidence type="ECO:0000313" key="5">
    <source>
        <dbReference type="EMBL" id="WZN62858.1"/>
    </source>
</evidence>
<accession>A0AAX4P9M6</accession>
<dbReference type="PROSITE" id="PS00678">
    <property type="entry name" value="WD_REPEATS_1"/>
    <property type="match status" value="1"/>
</dbReference>
<dbReference type="SMART" id="SM00320">
    <property type="entry name" value="WD40"/>
    <property type="match status" value="7"/>
</dbReference>
<dbReference type="SUPFAM" id="SSF48452">
    <property type="entry name" value="TPR-like"/>
    <property type="match status" value="1"/>
</dbReference>
<dbReference type="SUPFAM" id="SSF50978">
    <property type="entry name" value="WD40 repeat-like"/>
    <property type="match status" value="2"/>
</dbReference>
<proteinExistence type="predicted"/>
<feature type="repeat" description="WD" evidence="3">
    <location>
        <begin position="390"/>
        <end position="423"/>
    </location>
</feature>
<evidence type="ECO:0000259" key="4">
    <source>
        <dbReference type="SMART" id="SM00271"/>
    </source>
</evidence>
<dbReference type="Gene3D" id="2.130.10.10">
    <property type="entry name" value="YVTN repeat-like/Quinoprotein amine dehydrogenase"/>
    <property type="match status" value="3"/>
</dbReference>
<feature type="repeat" description="WD" evidence="3">
    <location>
        <begin position="302"/>
        <end position="337"/>
    </location>
</feature>
<dbReference type="Proteomes" id="UP001472866">
    <property type="component" value="Chromosome 06"/>
</dbReference>
<dbReference type="InterPro" id="IPR036869">
    <property type="entry name" value="J_dom_sf"/>
</dbReference>
<evidence type="ECO:0000313" key="6">
    <source>
        <dbReference type="Proteomes" id="UP001472866"/>
    </source>
</evidence>
<dbReference type="SMART" id="SM00271">
    <property type="entry name" value="DnaJ"/>
    <property type="match status" value="1"/>
</dbReference>
<dbReference type="InterPro" id="IPR001680">
    <property type="entry name" value="WD40_rpt"/>
</dbReference>
<organism evidence="5 6">
    <name type="scientific">Chloropicon roscoffensis</name>
    <dbReference type="NCBI Taxonomy" id="1461544"/>
    <lineage>
        <taxon>Eukaryota</taxon>
        <taxon>Viridiplantae</taxon>
        <taxon>Chlorophyta</taxon>
        <taxon>Chloropicophyceae</taxon>
        <taxon>Chloropicales</taxon>
        <taxon>Chloropicaceae</taxon>
        <taxon>Chloropicon</taxon>
    </lineage>
</organism>
<keyword evidence="1 3" id="KW-0853">WD repeat</keyword>
<feature type="repeat" description="WD" evidence="3">
    <location>
        <begin position="486"/>
        <end position="523"/>
    </location>
</feature>
<dbReference type="InterPro" id="IPR015943">
    <property type="entry name" value="WD40/YVTN_repeat-like_dom_sf"/>
</dbReference>
<dbReference type="AlphaFoldDB" id="A0AAX4P9M6"/>
<dbReference type="PRINTS" id="PR00320">
    <property type="entry name" value="GPROTEINBRPT"/>
</dbReference>
<dbReference type="InterPro" id="IPR001623">
    <property type="entry name" value="DnaJ_domain"/>
</dbReference>
<dbReference type="PROSITE" id="PS50082">
    <property type="entry name" value="WD_REPEATS_2"/>
    <property type="match status" value="5"/>
</dbReference>
<name>A0AAX4P9M6_9CHLO</name>
<protein>
    <submittedName>
        <fullName evidence="5">Vegetative incompatibility protein HET-E-1</fullName>
    </submittedName>
</protein>
<evidence type="ECO:0000256" key="1">
    <source>
        <dbReference type="ARBA" id="ARBA00022574"/>
    </source>
</evidence>
<dbReference type="InterPro" id="IPR019775">
    <property type="entry name" value="WD40_repeat_CS"/>
</dbReference>
<feature type="domain" description="J" evidence="4">
    <location>
        <begin position="16"/>
        <end position="70"/>
    </location>
</feature>
<dbReference type="CDD" id="cd00200">
    <property type="entry name" value="WD40"/>
    <property type="match status" value="1"/>
</dbReference>
<reference evidence="5 6" key="1">
    <citation type="submission" date="2024-03" db="EMBL/GenBank/DDBJ databases">
        <title>Complete genome sequence of the green alga Chloropicon roscoffensis RCC1871.</title>
        <authorList>
            <person name="Lemieux C."/>
            <person name="Pombert J.-F."/>
            <person name="Otis C."/>
            <person name="Turmel M."/>
        </authorList>
    </citation>
    <scope>NUCLEOTIDE SEQUENCE [LARGE SCALE GENOMIC DNA]</scope>
    <source>
        <strain evidence="5 6">RCC1871</strain>
    </source>
</reference>
<dbReference type="PROSITE" id="PS50294">
    <property type="entry name" value="WD_REPEATS_REGION"/>
    <property type="match status" value="5"/>
</dbReference>
<dbReference type="Gene3D" id="1.10.287.110">
    <property type="entry name" value="DnaJ domain"/>
    <property type="match status" value="1"/>
</dbReference>
<dbReference type="Pfam" id="PF00400">
    <property type="entry name" value="WD40"/>
    <property type="match status" value="7"/>
</dbReference>
<dbReference type="InterPro" id="IPR020472">
    <property type="entry name" value="WD40_PAC1"/>
</dbReference>
<sequence length="640" mass="68114">MAGDAEVPGRGAARLKKALAFMSLPPYASESQVRSRYHELLRLNHPDKGGTPDQFRRVQACYKFLLERLGGKVREDGGAAAEDIAEAPRETKVDDARAIRQGQEDAQRVVLGSDLRSLGDEAFEERDYTRAVECYGAALAHSRFDARSGHADLLFGRARAHLALGNDEKAASDARRAAESRPIWADAWALAGHAQVKAGDFVGARASLERAVGLLGGEEGDLAKRALEDLATARAAVEQEFCKLALGGHGGAVTQASFLPEGPVLKGSLGSRMGGRRILATAGMDGAVRIFATATGELLHQLKGHTAPITSIAWCPDGEGVLVSASEDGTARVWRLEEEGSCRLLKTISGHEASVTRVCFDKFGAAFATTSEDRTACVWDSETGLLAHRLEGHSGGVNWAAFHPTGRSVCTASDDATARVWDLAGDATEPGRCVHTLEWGDGRATSAEYTPDGRFVVMVTKKSGAVNPFYRMLLFSSVSGRICRWLDGHQGAITCLSWDPSRADSEWATAATSSLDGTLKVWEARAEPTGGGTYSLETDEARGRALKQWEKPARVQGEIEAVWEGALLCVAYSPDGGRLCAAGLDGRVRIFDSETLECLQDCCGHAGPVTSVAWSGDGQELASASDDGTARVWVAGGEEG</sequence>
<evidence type="ECO:0000256" key="2">
    <source>
        <dbReference type="ARBA" id="ARBA00022737"/>
    </source>
</evidence>
<dbReference type="SUPFAM" id="SSF46565">
    <property type="entry name" value="Chaperone J-domain"/>
    <property type="match status" value="1"/>
</dbReference>
<dbReference type="Gene3D" id="1.25.40.10">
    <property type="entry name" value="Tetratricopeptide repeat domain"/>
    <property type="match status" value="1"/>
</dbReference>
<dbReference type="PANTHER" id="PTHR19848:SF8">
    <property type="entry name" value="F-BOX AND WD REPEAT DOMAIN CONTAINING 7"/>
    <property type="match status" value="1"/>
</dbReference>
<dbReference type="InterPro" id="IPR036322">
    <property type="entry name" value="WD40_repeat_dom_sf"/>
</dbReference>
<keyword evidence="6" id="KW-1185">Reference proteome</keyword>